<sequence length="260" mass="30375">MKKYITICLLVIIALPAIAQKSHKAFDAGEWFRFRIHYGVFTASYATLEVKDDIINNKPVHHVVGTGKSTGLLSVFFKVEDYYETYIDKNEVKPYRFIRKINEGGHTKDIEINFDHNQSEALVFNKKYNTKKSFPVKSNVQDMMSSFYYLRNNINTTSLKKGDEQYVNMFFDNENYRFKLKFLGREIIKTKMGKIACLKFRPYVQADRIFKEEESMTVWVSDDDNRMPVRIKADILVGSIKADLDAFKGLKHPFKIVIDQ</sequence>
<dbReference type="AlphaFoldDB" id="A0A554VJI4"/>
<organism evidence="2 3">
    <name type="scientific">Aquimarina algiphila</name>
    <dbReference type="NCBI Taxonomy" id="2047982"/>
    <lineage>
        <taxon>Bacteria</taxon>
        <taxon>Pseudomonadati</taxon>
        <taxon>Bacteroidota</taxon>
        <taxon>Flavobacteriia</taxon>
        <taxon>Flavobacteriales</taxon>
        <taxon>Flavobacteriaceae</taxon>
        <taxon>Aquimarina</taxon>
    </lineage>
</organism>
<evidence type="ECO:0000256" key="1">
    <source>
        <dbReference type="SAM" id="SignalP"/>
    </source>
</evidence>
<protein>
    <submittedName>
        <fullName evidence="2">DUF3108 domain-containing protein</fullName>
    </submittedName>
</protein>
<dbReference type="EMBL" id="VLNR01000027">
    <property type="protein sequence ID" value="TSE08029.1"/>
    <property type="molecule type" value="Genomic_DNA"/>
</dbReference>
<dbReference type="OrthoDB" id="9808473at2"/>
<dbReference type="RefSeq" id="WP_143916878.1">
    <property type="nucleotide sequence ID" value="NZ_CANMIK010000017.1"/>
</dbReference>
<reference evidence="2 3" key="1">
    <citation type="submission" date="2019-07" db="EMBL/GenBank/DDBJ databases">
        <title>The draft genome sequence of Aquimarina algiphila M91.</title>
        <authorList>
            <person name="Meng X."/>
        </authorList>
    </citation>
    <scope>NUCLEOTIDE SEQUENCE [LARGE SCALE GENOMIC DNA]</scope>
    <source>
        <strain evidence="2 3">M91</strain>
    </source>
</reference>
<dbReference type="Proteomes" id="UP000318833">
    <property type="component" value="Unassembled WGS sequence"/>
</dbReference>
<keyword evidence="1" id="KW-0732">Signal</keyword>
<feature type="chain" id="PRO_5021993418" evidence="1">
    <location>
        <begin position="20"/>
        <end position="260"/>
    </location>
</feature>
<dbReference type="Pfam" id="PF11306">
    <property type="entry name" value="DUF3108"/>
    <property type="match status" value="1"/>
</dbReference>
<comment type="caution">
    <text evidence="2">The sequence shown here is derived from an EMBL/GenBank/DDBJ whole genome shotgun (WGS) entry which is preliminary data.</text>
</comment>
<evidence type="ECO:0000313" key="2">
    <source>
        <dbReference type="EMBL" id="TSE08029.1"/>
    </source>
</evidence>
<proteinExistence type="predicted"/>
<keyword evidence="3" id="KW-1185">Reference proteome</keyword>
<gene>
    <name evidence="2" type="ORF">FOF46_14110</name>
</gene>
<evidence type="ECO:0000313" key="3">
    <source>
        <dbReference type="Proteomes" id="UP000318833"/>
    </source>
</evidence>
<accession>A0A554VJI4</accession>
<dbReference type="InterPro" id="IPR021457">
    <property type="entry name" value="DUF3108"/>
</dbReference>
<feature type="signal peptide" evidence="1">
    <location>
        <begin position="1"/>
        <end position="19"/>
    </location>
</feature>
<name>A0A554VJI4_9FLAO</name>